<sequence>MLLICPQVNYDHILSFIHSVSQILFLLQINVKNEHLIQCWYMLCGYITLSDFLALIKLHNTIINLGYFHDDYIDIVVNIDHYGPSFRYIEYSK</sequence>
<protein>
    <submittedName>
        <fullName evidence="1">Uncharacterized protein</fullName>
    </submittedName>
</protein>
<reference evidence="1" key="1">
    <citation type="submission" date="2013-05" db="EMBL/GenBank/DDBJ databases">
        <authorList>
            <person name="Yim A.K.Y."/>
            <person name="Chan T.F."/>
            <person name="Ji K.M."/>
            <person name="Liu X.Y."/>
            <person name="Zhou J.W."/>
            <person name="Li R.Q."/>
            <person name="Yang K.Y."/>
            <person name="Li J."/>
            <person name="Li M."/>
            <person name="Law P.T.W."/>
            <person name="Wu Y.L."/>
            <person name="Cai Z.L."/>
            <person name="Qin H."/>
            <person name="Bao Y."/>
            <person name="Leung R.K.K."/>
            <person name="Ng P.K.S."/>
            <person name="Zou J."/>
            <person name="Zhong X.J."/>
            <person name="Ran P.X."/>
            <person name="Zhong N.S."/>
            <person name="Liu Z.G."/>
            <person name="Tsui S.K.W."/>
        </authorList>
    </citation>
    <scope>NUCLEOTIDE SEQUENCE</scope>
    <source>
        <strain evidence="1">Derf</strain>
        <tissue evidence="1">Whole organism</tissue>
    </source>
</reference>
<reference evidence="1" key="2">
    <citation type="journal article" date="2022" name="Res Sq">
        <title>Comparative Genomics Reveals Insights into the Divergent Evolution of Astigmatic Mites and Household Pest Adaptations.</title>
        <authorList>
            <person name="Xiong Q."/>
            <person name="Wan A.T.-Y."/>
            <person name="Liu X.-Y."/>
            <person name="Fung C.S.-H."/>
            <person name="Xiao X."/>
            <person name="Malainual N."/>
            <person name="Hou J."/>
            <person name="Wang L."/>
            <person name="Wang M."/>
            <person name="Yang K."/>
            <person name="Cui Y."/>
            <person name="Leung E."/>
            <person name="Nong W."/>
            <person name="Shin S.-K."/>
            <person name="Au S."/>
            <person name="Jeong K.Y."/>
            <person name="Chew F.T."/>
            <person name="Hui J."/>
            <person name="Leung T.F."/>
            <person name="Tungtrongchitr A."/>
            <person name="Zhong N."/>
            <person name="Liu Z."/>
            <person name="Tsui S."/>
        </authorList>
    </citation>
    <scope>NUCLEOTIDE SEQUENCE</scope>
    <source>
        <strain evidence="1">Derf</strain>
        <tissue evidence="1">Whole organism</tissue>
    </source>
</reference>
<dbReference type="Proteomes" id="UP000790347">
    <property type="component" value="Unassembled WGS sequence"/>
</dbReference>
<comment type="caution">
    <text evidence="1">The sequence shown here is derived from an EMBL/GenBank/DDBJ whole genome shotgun (WGS) entry which is preliminary data.</text>
</comment>
<evidence type="ECO:0000313" key="1">
    <source>
        <dbReference type="EMBL" id="KAH9510513.1"/>
    </source>
</evidence>
<dbReference type="AlphaFoldDB" id="A0A922HVK8"/>
<name>A0A922HVK8_DERFA</name>
<keyword evidence="2" id="KW-1185">Reference proteome</keyword>
<dbReference type="EMBL" id="ASGP02000004">
    <property type="protein sequence ID" value="KAH9510513.1"/>
    <property type="molecule type" value="Genomic_DNA"/>
</dbReference>
<organism evidence="1 2">
    <name type="scientific">Dermatophagoides farinae</name>
    <name type="common">American house dust mite</name>
    <dbReference type="NCBI Taxonomy" id="6954"/>
    <lineage>
        <taxon>Eukaryota</taxon>
        <taxon>Metazoa</taxon>
        <taxon>Ecdysozoa</taxon>
        <taxon>Arthropoda</taxon>
        <taxon>Chelicerata</taxon>
        <taxon>Arachnida</taxon>
        <taxon>Acari</taxon>
        <taxon>Acariformes</taxon>
        <taxon>Sarcoptiformes</taxon>
        <taxon>Astigmata</taxon>
        <taxon>Psoroptidia</taxon>
        <taxon>Analgoidea</taxon>
        <taxon>Pyroglyphidae</taxon>
        <taxon>Dermatophagoidinae</taxon>
        <taxon>Dermatophagoides</taxon>
    </lineage>
</organism>
<accession>A0A922HVK8</accession>
<proteinExistence type="predicted"/>
<evidence type="ECO:0000313" key="2">
    <source>
        <dbReference type="Proteomes" id="UP000790347"/>
    </source>
</evidence>
<gene>
    <name evidence="1" type="ORF">DERF_009034</name>
</gene>